<keyword evidence="2" id="KW-0479">Metal-binding</keyword>
<organism evidence="6 7">
    <name type="scientific">Mesorhabditis spiculigera</name>
    <dbReference type="NCBI Taxonomy" id="96644"/>
    <lineage>
        <taxon>Eukaryota</taxon>
        <taxon>Metazoa</taxon>
        <taxon>Ecdysozoa</taxon>
        <taxon>Nematoda</taxon>
        <taxon>Chromadorea</taxon>
        <taxon>Rhabditida</taxon>
        <taxon>Rhabditina</taxon>
        <taxon>Rhabditomorpha</taxon>
        <taxon>Rhabditoidea</taxon>
        <taxon>Rhabditidae</taxon>
        <taxon>Mesorhabditinae</taxon>
        <taxon>Mesorhabditis</taxon>
    </lineage>
</organism>
<proteinExistence type="predicted"/>
<evidence type="ECO:0000259" key="5">
    <source>
        <dbReference type="PROSITE" id="PS51085"/>
    </source>
</evidence>
<keyword evidence="4" id="KW-0411">Iron-sulfur</keyword>
<reference evidence="6" key="1">
    <citation type="submission" date="2023-06" db="EMBL/GenBank/DDBJ databases">
        <authorList>
            <person name="Delattre M."/>
        </authorList>
    </citation>
    <scope>NUCLEOTIDE SEQUENCE</scope>
    <source>
        <strain evidence="6">AF72</strain>
    </source>
</reference>
<dbReference type="SUPFAM" id="SSF54292">
    <property type="entry name" value="2Fe-2S ferredoxin-like"/>
    <property type="match status" value="1"/>
</dbReference>
<evidence type="ECO:0000256" key="3">
    <source>
        <dbReference type="ARBA" id="ARBA00023004"/>
    </source>
</evidence>
<dbReference type="InterPro" id="IPR001041">
    <property type="entry name" value="2Fe-2S_ferredoxin-type"/>
</dbReference>
<evidence type="ECO:0000256" key="1">
    <source>
        <dbReference type="ARBA" id="ARBA00022714"/>
    </source>
</evidence>
<dbReference type="PANTHER" id="PTHR23426">
    <property type="entry name" value="FERREDOXIN/ADRENODOXIN"/>
    <property type="match status" value="1"/>
</dbReference>
<dbReference type="InterPro" id="IPR001055">
    <property type="entry name" value="Adrenodoxin-like"/>
</dbReference>
<evidence type="ECO:0000313" key="7">
    <source>
        <dbReference type="Proteomes" id="UP001177023"/>
    </source>
</evidence>
<keyword evidence="1" id="KW-0001">2Fe-2S</keyword>
<dbReference type="InterPro" id="IPR012675">
    <property type="entry name" value="Beta-grasp_dom_sf"/>
</dbReference>
<gene>
    <name evidence="6" type="ORF">MSPICULIGERA_LOCUS25121</name>
</gene>
<name>A0AA36DJB2_9BILA</name>
<dbReference type="Gene3D" id="3.10.20.30">
    <property type="match status" value="1"/>
</dbReference>
<keyword evidence="7" id="KW-1185">Reference proteome</keyword>
<dbReference type="GO" id="GO:0005739">
    <property type="term" value="C:mitochondrion"/>
    <property type="evidence" value="ECO:0007669"/>
    <property type="project" value="TreeGrafter"/>
</dbReference>
<accession>A0AA36DJB2</accession>
<dbReference type="AlphaFoldDB" id="A0AA36DJB2"/>
<dbReference type="GO" id="GO:0051537">
    <property type="term" value="F:2 iron, 2 sulfur cluster binding"/>
    <property type="evidence" value="ECO:0007669"/>
    <property type="project" value="UniProtKB-KW"/>
</dbReference>
<dbReference type="PANTHER" id="PTHR23426:SF76">
    <property type="entry name" value="ADRENODOXIN-LIKE PROTEIN 2, MITOCHONDRIAL"/>
    <property type="match status" value="1"/>
</dbReference>
<evidence type="ECO:0000256" key="2">
    <source>
        <dbReference type="ARBA" id="ARBA00022723"/>
    </source>
</evidence>
<dbReference type="EMBL" id="CATQJA010002709">
    <property type="protein sequence ID" value="CAJ0587144.1"/>
    <property type="molecule type" value="Genomic_DNA"/>
</dbReference>
<evidence type="ECO:0000256" key="4">
    <source>
        <dbReference type="ARBA" id="ARBA00023014"/>
    </source>
</evidence>
<feature type="domain" description="2Fe-2S ferredoxin-type" evidence="5">
    <location>
        <begin position="47"/>
        <end position="154"/>
    </location>
</feature>
<dbReference type="Proteomes" id="UP001177023">
    <property type="component" value="Unassembled WGS sequence"/>
</dbReference>
<dbReference type="InterPro" id="IPR036010">
    <property type="entry name" value="2Fe-2S_ferredoxin-like_sf"/>
</dbReference>
<feature type="non-terminal residue" evidence="6">
    <location>
        <position position="160"/>
    </location>
</feature>
<dbReference type="GO" id="GO:0046872">
    <property type="term" value="F:metal ion binding"/>
    <property type="evidence" value="ECO:0007669"/>
    <property type="project" value="UniProtKB-KW"/>
</dbReference>
<keyword evidence="3" id="KW-0408">Iron</keyword>
<sequence>MFAIRRSLTIASTSNLLPAINRLKKPTQVSLLTINPARSLSDSKRDRLVHFVCGDQTYTGKAKVGDSLLDVMVDNDLPLDGFGACEGTVACCTCHVILSDEHFKRQDQTNPVSEEELDMLDLSPDLTDNSRLGCQVRVEKEDGPEITVTVPTNRRDARQL</sequence>
<comment type="caution">
    <text evidence="6">The sequence shown here is derived from an EMBL/GenBank/DDBJ whole genome shotgun (WGS) entry which is preliminary data.</text>
</comment>
<dbReference type="GO" id="GO:0140647">
    <property type="term" value="P:P450-containing electron transport chain"/>
    <property type="evidence" value="ECO:0007669"/>
    <property type="project" value="InterPro"/>
</dbReference>
<dbReference type="PROSITE" id="PS51085">
    <property type="entry name" value="2FE2S_FER_2"/>
    <property type="match status" value="1"/>
</dbReference>
<evidence type="ECO:0000313" key="6">
    <source>
        <dbReference type="EMBL" id="CAJ0587144.1"/>
    </source>
</evidence>
<dbReference type="GO" id="GO:0009055">
    <property type="term" value="F:electron transfer activity"/>
    <property type="evidence" value="ECO:0007669"/>
    <property type="project" value="TreeGrafter"/>
</dbReference>
<protein>
    <recommendedName>
        <fullName evidence="5">2Fe-2S ferredoxin-type domain-containing protein</fullName>
    </recommendedName>
</protein>